<feature type="compositionally biased region" description="Polar residues" evidence="1">
    <location>
        <begin position="40"/>
        <end position="49"/>
    </location>
</feature>
<protein>
    <submittedName>
        <fullName evidence="2">Uncharacterized protein</fullName>
    </submittedName>
</protein>
<feature type="region of interest" description="Disordered" evidence="1">
    <location>
        <begin position="1"/>
        <end position="49"/>
    </location>
</feature>
<dbReference type="Proteomes" id="UP000676917">
    <property type="component" value="Unassembled WGS sequence"/>
</dbReference>
<sequence>MKQISFKNTAAGKYRRAKANQIDSTEEDTIQPKGKPMTSPILSKMNNNNQGKPLDNLFEQIRIEWQNKDINSDFSDKIQSIINLINSEKGKEFTKKVLHSTRNLLKKIPIKGVLNAMKNGNLNDLFKNLGENGDVNDLFKKMMNNPEMKQTAMEMMQEVMSDEKKLAEMTEIMSKLMKDNK</sequence>
<dbReference type="EMBL" id="BORP01000001">
    <property type="protein sequence ID" value="GIO25536.1"/>
    <property type="molecule type" value="Genomic_DNA"/>
</dbReference>
<gene>
    <name evidence="2" type="ORF">J43TS3_01470</name>
</gene>
<name>A0A919X461_9BACI</name>
<evidence type="ECO:0000313" key="2">
    <source>
        <dbReference type="EMBL" id="GIO25536.1"/>
    </source>
</evidence>
<evidence type="ECO:0000256" key="1">
    <source>
        <dbReference type="SAM" id="MobiDB-lite"/>
    </source>
</evidence>
<keyword evidence="3" id="KW-1185">Reference proteome</keyword>
<dbReference type="AlphaFoldDB" id="A0A919X461"/>
<accession>A0A919X461</accession>
<organism evidence="2 3">
    <name type="scientific">Ornithinibacillus bavariensis</name>
    <dbReference type="NCBI Taxonomy" id="545502"/>
    <lineage>
        <taxon>Bacteria</taxon>
        <taxon>Bacillati</taxon>
        <taxon>Bacillota</taxon>
        <taxon>Bacilli</taxon>
        <taxon>Bacillales</taxon>
        <taxon>Bacillaceae</taxon>
        <taxon>Ornithinibacillus</taxon>
    </lineage>
</organism>
<reference evidence="2" key="1">
    <citation type="submission" date="2021-03" db="EMBL/GenBank/DDBJ databases">
        <title>Antimicrobial resistance genes in bacteria isolated from Japanese honey, and their potential for conferring macrolide and lincosamide resistance in the American foulbrood pathogen Paenibacillus larvae.</title>
        <authorList>
            <person name="Okamoto M."/>
            <person name="Kumagai M."/>
            <person name="Kanamori H."/>
            <person name="Takamatsu D."/>
        </authorList>
    </citation>
    <scope>NUCLEOTIDE SEQUENCE</scope>
    <source>
        <strain evidence="2">J43TS3</strain>
    </source>
</reference>
<comment type="caution">
    <text evidence="2">The sequence shown here is derived from an EMBL/GenBank/DDBJ whole genome shotgun (WGS) entry which is preliminary data.</text>
</comment>
<proteinExistence type="predicted"/>
<dbReference type="RefSeq" id="WP_212919082.1">
    <property type="nucleotide sequence ID" value="NZ_BORP01000001.1"/>
</dbReference>
<evidence type="ECO:0000313" key="3">
    <source>
        <dbReference type="Proteomes" id="UP000676917"/>
    </source>
</evidence>